<keyword evidence="5 6" id="KW-0378">Hydrolase</keyword>
<keyword evidence="6" id="KW-0472">Membrane</keyword>
<evidence type="ECO:0000259" key="7">
    <source>
        <dbReference type="Pfam" id="PF10502"/>
    </source>
</evidence>
<reference evidence="8 9" key="1">
    <citation type="submission" date="2021-03" db="EMBL/GenBank/DDBJ databases">
        <authorList>
            <person name="Gilmore M.S."/>
            <person name="Schwartzman J."/>
            <person name="Van Tyne D."/>
            <person name="Martin M."/>
            <person name="Earl A.M."/>
            <person name="Manson A.L."/>
            <person name="Straub T."/>
            <person name="Salamzade R."/>
            <person name="Saavedra J."/>
            <person name="Lebreton F."/>
            <person name="Prichula J."/>
            <person name="Schaufler K."/>
            <person name="Gaca A."/>
            <person name="Sgardioli B."/>
            <person name="Wagenaar J."/>
            <person name="Strong T."/>
        </authorList>
    </citation>
    <scope>NUCLEOTIDE SEQUENCE [LARGE SCALE GENOMIC DNA]</scope>
    <source>
        <strain evidence="8 9">DIV1094</strain>
    </source>
</reference>
<dbReference type="Pfam" id="PF10502">
    <property type="entry name" value="Peptidase_S26"/>
    <property type="match status" value="1"/>
</dbReference>
<keyword evidence="9" id="KW-1185">Reference proteome</keyword>
<evidence type="ECO:0000313" key="9">
    <source>
        <dbReference type="Proteomes" id="UP000664360"/>
    </source>
</evidence>
<keyword evidence="6" id="KW-1133">Transmembrane helix</keyword>
<keyword evidence="6" id="KW-0812">Transmembrane</keyword>
<sequence>MLIWSKGELKEKKSRTLYFLIILLMLGIILYGSMRYRIHKVQGDSMDTALHSGEMVIVDRLATIGRYEIVAFENKNSDHLVKRIVGVPGDLVVIDDLNLTLYQGNTNKAPALNFLISPESAREMKNIEYIPADTFFVLGDNSSVSEDSRIFGPIHRKELEGRILFK</sequence>
<name>A0ABZ2T187_9ENTE</name>
<dbReference type="InterPro" id="IPR019757">
    <property type="entry name" value="Pept_S26A_signal_pept_1_Lys-AS"/>
</dbReference>
<proteinExistence type="inferred from homology"/>
<dbReference type="EC" id="3.4.21.89" evidence="4 6"/>
<evidence type="ECO:0000256" key="2">
    <source>
        <dbReference type="ARBA" id="ARBA00004401"/>
    </source>
</evidence>
<evidence type="ECO:0000256" key="1">
    <source>
        <dbReference type="ARBA" id="ARBA00000677"/>
    </source>
</evidence>
<dbReference type="PANTHER" id="PTHR43390:SF1">
    <property type="entry name" value="CHLOROPLAST PROCESSING PEPTIDASE"/>
    <property type="match status" value="1"/>
</dbReference>
<accession>A0ABZ2T187</accession>
<feature type="domain" description="Peptidase S26" evidence="7">
    <location>
        <begin position="20"/>
        <end position="164"/>
    </location>
</feature>
<evidence type="ECO:0000256" key="6">
    <source>
        <dbReference type="RuleBase" id="RU362042"/>
    </source>
</evidence>
<dbReference type="InterPro" id="IPR019533">
    <property type="entry name" value="Peptidase_S26"/>
</dbReference>
<organism evidence="8 9">
    <name type="scientific">Candidatus Enterococcus mangumiae</name>
    <dbReference type="NCBI Taxonomy" id="2230878"/>
    <lineage>
        <taxon>Bacteria</taxon>
        <taxon>Bacillati</taxon>
        <taxon>Bacillota</taxon>
        <taxon>Bacilli</taxon>
        <taxon>Lactobacillales</taxon>
        <taxon>Enterococcaceae</taxon>
        <taxon>Enterococcus</taxon>
    </lineage>
</organism>
<dbReference type="PRINTS" id="PR00727">
    <property type="entry name" value="LEADERPTASE"/>
</dbReference>
<evidence type="ECO:0000256" key="4">
    <source>
        <dbReference type="ARBA" id="ARBA00013208"/>
    </source>
</evidence>
<evidence type="ECO:0000256" key="5">
    <source>
        <dbReference type="ARBA" id="ARBA00022801"/>
    </source>
</evidence>
<dbReference type="CDD" id="cd06530">
    <property type="entry name" value="S26_SPase_I"/>
    <property type="match status" value="1"/>
</dbReference>
<dbReference type="NCBIfam" id="TIGR02227">
    <property type="entry name" value="sigpep_I_bact"/>
    <property type="match status" value="1"/>
</dbReference>
<dbReference type="PROSITE" id="PS00760">
    <property type="entry name" value="SPASE_I_2"/>
    <property type="match status" value="1"/>
</dbReference>
<evidence type="ECO:0000313" key="8">
    <source>
        <dbReference type="EMBL" id="WYJ79989.1"/>
    </source>
</evidence>
<evidence type="ECO:0000256" key="3">
    <source>
        <dbReference type="ARBA" id="ARBA00009370"/>
    </source>
</evidence>
<comment type="catalytic activity">
    <reaction evidence="1 6">
        <text>Cleavage of hydrophobic, N-terminal signal or leader sequences from secreted and periplasmic proteins.</text>
        <dbReference type="EC" id="3.4.21.89"/>
    </reaction>
</comment>
<feature type="transmembrane region" description="Helical" evidence="6">
    <location>
        <begin position="16"/>
        <end position="34"/>
    </location>
</feature>
<dbReference type="EMBL" id="CP147250">
    <property type="protein sequence ID" value="WYJ79989.1"/>
    <property type="molecule type" value="Genomic_DNA"/>
</dbReference>
<dbReference type="InterPro" id="IPR036286">
    <property type="entry name" value="LexA/Signal_pep-like_sf"/>
</dbReference>
<dbReference type="SUPFAM" id="SSF51306">
    <property type="entry name" value="LexA/Signal peptidase"/>
    <property type="match status" value="1"/>
</dbReference>
<reference evidence="8 9" key="2">
    <citation type="submission" date="2024-03" db="EMBL/GenBank/DDBJ databases">
        <title>The Genome Sequence of Enterococcus sp. DIV1094.</title>
        <authorList>
            <consortium name="The Broad Institute Genomics Platform"/>
            <consortium name="The Broad Institute Microbial Omics Core"/>
            <consortium name="The Broad Institute Genomic Center for Infectious Diseases"/>
            <person name="Earl A."/>
            <person name="Manson A."/>
            <person name="Gilmore M."/>
            <person name="Schwartman J."/>
            <person name="Shea T."/>
            <person name="Abouelleil A."/>
            <person name="Cao P."/>
            <person name="Chapman S."/>
            <person name="Cusick C."/>
            <person name="Young S."/>
            <person name="Neafsey D."/>
            <person name="Nusbaum C."/>
            <person name="Birren B."/>
        </authorList>
    </citation>
    <scope>NUCLEOTIDE SEQUENCE [LARGE SCALE GENOMIC DNA]</scope>
    <source>
        <strain evidence="8 9">DIV1094</strain>
    </source>
</reference>
<dbReference type="PROSITE" id="PS00761">
    <property type="entry name" value="SPASE_I_3"/>
    <property type="match status" value="1"/>
</dbReference>
<dbReference type="RefSeq" id="WP_206855575.1">
    <property type="nucleotide sequence ID" value="NZ_CP147250.1"/>
</dbReference>
<dbReference type="Proteomes" id="UP000664360">
    <property type="component" value="Chromosome"/>
</dbReference>
<comment type="subcellular location">
    <subcellularLocation>
        <location evidence="2">Cell membrane</location>
        <topology evidence="2">Single-pass type II membrane protein</topology>
    </subcellularLocation>
    <subcellularLocation>
        <location evidence="6">Membrane</location>
        <topology evidence="6">Single-pass type II membrane protein</topology>
    </subcellularLocation>
</comment>
<gene>
    <name evidence="8" type="ORF">DOK79_001542</name>
</gene>
<dbReference type="Gene3D" id="2.10.109.10">
    <property type="entry name" value="Umud Fragment, subunit A"/>
    <property type="match status" value="1"/>
</dbReference>
<dbReference type="InterPro" id="IPR000223">
    <property type="entry name" value="Pept_S26A_signal_pept_1"/>
</dbReference>
<protein>
    <recommendedName>
        <fullName evidence="4 6">Signal peptidase I</fullName>
        <ecNumber evidence="4 6">3.4.21.89</ecNumber>
    </recommendedName>
</protein>
<keyword evidence="6" id="KW-0645">Protease</keyword>
<comment type="similarity">
    <text evidence="3 6">Belongs to the peptidase S26 family.</text>
</comment>
<dbReference type="PANTHER" id="PTHR43390">
    <property type="entry name" value="SIGNAL PEPTIDASE I"/>
    <property type="match status" value="1"/>
</dbReference>
<dbReference type="InterPro" id="IPR019758">
    <property type="entry name" value="Pept_S26A_signal_pept_1_CS"/>
</dbReference>